<evidence type="ECO:0000256" key="1">
    <source>
        <dbReference type="SAM" id="MobiDB-lite"/>
    </source>
</evidence>
<dbReference type="Pfam" id="PF14225">
    <property type="entry name" value="MOR2-PAG1_C"/>
    <property type="match status" value="1"/>
</dbReference>
<feature type="compositionally biased region" description="Basic and acidic residues" evidence="1">
    <location>
        <begin position="1235"/>
        <end position="1247"/>
    </location>
</feature>
<accession>A0ABR1J9T8</accession>
<feature type="region of interest" description="Disordered" evidence="1">
    <location>
        <begin position="623"/>
        <end position="650"/>
    </location>
</feature>
<dbReference type="Pfam" id="PF14228">
    <property type="entry name" value="MOR2-PAG1_mid"/>
    <property type="match status" value="2"/>
</dbReference>
<feature type="region of interest" description="Disordered" evidence="1">
    <location>
        <begin position="32"/>
        <end position="75"/>
    </location>
</feature>
<feature type="region of interest" description="Disordered" evidence="1">
    <location>
        <begin position="1142"/>
        <end position="1183"/>
    </location>
</feature>
<dbReference type="InterPro" id="IPR025481">
    <property type="entry name" value="Cell_Morphogen_C"/>
</dbReference>
<feature type="domain" description="Cell morphogenesis central region" evidence="4">
    <location>
        <begin position="1529"/>
        <end position="1779"/>
    </location>
</feature>
<name>A0ABR1J9T8_9AGAR</name>
<evidence type="ECO:0000313" key="6">
    <source>
        <dbReference type="Proteomes" id="UP001498398"/>
    </source>
</evidence>
<dbReference type="InterPro" id="IPR025614">
    <property type="entry name" value="Cell_morpho_N"/>
</dbReference>
<feature type="compositionally biased region" description="Polar residues" evidence="1">
    <location>
        <begin position="54"/>
        <end position="66"/>
    </location>
</feature>
<feature type="domain" description="Cell morphogenesis central region" evidence="4">
    <location>
        <begin position="1869"/>
        <end position="2049"/>
    </location>
</feature>
<dbReference type="InterPro" id="IPR029473">
    <property type="entry name" value="MOR2-PAG1_mid"/>
</dbReference>
<dbReference type="InterPro" id="IPR016024">
    <property type="entry name" value="ARM-type_fold"/>
</dbReference>
<dbReference type="SUPFAM" id="SSF48371">
    <property type="entry name" value="ARM repeat"/>
    <property type="match status" value="1"/>
</dbReference>
<dbReference type="Pfam" id="PF14222">
    <property type="entry name" value="MOR2-PAG1_N"/>
    <property type="match status" value="1"/>
</dbReference>
<evidence type="ECO:0000259" key="3">
    <source>
        <dbReference type="Pfam" id="PF14225"/>
    </source>
</evidence>
<dbReference type="EMBL" id="JBANRG010000032">
    <property type="protein sequence ID" value="KAK7451086.1"/>
    <property type="molecule type" value="Genomic_DNA"/>
</dbReference>
<gene>
    <name evidence="5" type="primary">TAO3</name>
    <name evidence="5" type="ORF">VKT23_012762</name>
</gene>
<evidence type="ECO:0000313" key="5">
    <source>
        <dbReference type="EMBL" id="KAK7451086.1"/>
    </source>
</evidence>
<dbReference type="PANTHER" id="PTHR12295:SF30">
    <property type="entry name" value="PROTEIN FURRY"/>
    <property type="match status" value="1"/>
</dbReference>
<keyword evidence="6" id="KW-1185">Reference proteome</keyword>
<dbReference type="InterPro" id="IPR039867">
    <property type="entry name" value="Furry/Tao3/Mor2"/>
</dbReference>
<feature type="domain" description="Cell morphogenesis protein C-terminal" evidence="3">
    <location>
        <begin position="2079"/>
        <end position="2330"/>
    </location>
</feature>
<comment type="caution">
    <text evidence="5">The sequence shown here is derived from an EMBL/GenBank/DDBJ whole genome shotgun (WGS) entry which is preliminary data.</text>
</comment>
<sequence length="2527" mass="280039">MSEGVQITIPDFEESDYKPPTLFGALAAVPDSPTLTPVPSNTTSYFSSHARGDSITSLESTTSNPPAATKPRIAKKPSFASIRNAFKKSNDPPPLPQLADTYARFNRSTSSLNKSPPSAFGRPATPITRKKHSQSGSIFHYSDDGHSTPPPLPIDEDKIIIDPKTPSDFALHAVFMRFASTAESKIDLFLRQPLDSDPLLPDLIGNDPKFDDVLRSLGQIAQKHTKPVLDSIMRWRRSQVENVGSEYHRPGHTRPSEVPGLLNARKALAAIYIMCKALIAVVRTLSKDAIGENLGYTLEKTTFDQFRKPDLKLLMQSANHRTNADLSAELLGHLANIRFVSVTDRFLAELSPVSQGQVPKDLDMKYENLVQGIKYIQIKVWPSEAFEEGAEFMESLSKSFANAHGFRLKSVFAETLVKILHPIGKTAQAETNMPLWAKATEIIHPKAREMASKPRYWNVAYPLVITSLCVAPEAYFKKHWINCFEVSLSKLKEKSLRTPTLHGLTRLIWTYLYRCQESPSTTTTKLDSLLKYLFPPNRLGVYPPVSVSSGDSLDTSKLEPFVLIVHFILSRHFEYGRDLCLELMQEAAITRGAINPGVFAPERTAIAIQAILLTVHGYEREAPTPTWPSSTDFHSLSGEETDYPTSSTLPPPSILTKPGLLDLLDSSGSLLSNIIARAVFSNVGHMSMFDDMWSLSRINSGLGDEMGLGPGGGGGYVVRRHVEVHSHPSPGDATQVQTVQTVLTLAYPSTYVPQLLLLQTCFQAWPRLLPLSYANSVPNSNSNANALTVPEAIEMLLHGLIHVEPGVVESARGALKRFLSGADTEDKDADEEANGYASLVVQQFTHFLFSPVGLQESSSYSGSGSGSGFSGISGGSNKPRLLFEATQLLDLWVNAVEVWVNSLTRKYRHRPSQDPPAATINFEWEDERVQKAQQEEEREKEELTRCMDIESAGMFLLSHENTLIRRAGLKVTRVLGVLVGVLREEAQIQLEHEVDKQQGGPYTPLIFIEFLHGFGRLPFVSSTPSSGIVESSNEFVPPYLQGYDSLLDKAELGRLDQWRQTHTSLGRLDTALRIADSAHEKDRVIWRHLFPVFMQGCMNWIHMNSHYTQSSNPTQNLAHIRDILVAAASRYHSTISHLAGLSTRGGSGSGRIGSGGGPGTSTSAGVGGGVGPGGINQGGMNGSFGGAGDSSGFNSILENKTLIDQWHIWVKILCATATLPESSRPALNAGGGGGGRDHSRAPSDSFFERERLTTSRGLFRYLTPFLDSEYTTFRDAAVLCISSFPPDAYPQLLEDLSLLAGRQFYDDPRQKLGIGIMDAATSVTTQARQGSGDDAGVRKLGGGAGLGLGGVFGDRMRRQERLHSAVARIYYLTSRHLDNQRSFGRQATLANVLKFIRHTQAFLVSPEMRDNHSLQRLRRYFCGTVERLFDSLGTVKDFDRFIPSNMHLTLYRLCEEWCTFGPQTDRVKQRQVVMQKVAAAQAGQGQDAVTDAVEKFQEETLMLSYAAVGALSVLCQKAFSPPSISSGSPTDRHSPDHLKPLTSGQVLERLSAILTSAHLPTQERGKKALKSLLFLNAGDADLQDEALRRAIVMADDSDTSNGRFFEVISETVCSTSIHGFSFSQIVCLALSNLCHPVLATRRQAFDMLEAIHSQQSGHLTMSQFEATVGSSASGTYVHSHRLVSEFFAEIYPDQAMAMLAQLARWLPSLHATPSDMVIVLLLQSLEFWVSNIQLMTEDKVSLSRDGHLALYQLMTLTLRYGSSHPEQILGLWSRLVEPPNQSNGHATVRFLLEQSHKVGSTVFVDSAANIVACICQAEAGRQIFEDICSVIEPVRMLPTLEHKLNFPDAHDLELWSDLDALFVDGRPRMSLGSAQFAWLFLADVALPLYWELKDQLPVLLHALFTHLDHRTSFIRLRARRMLFQLLRSWTPGYDELPDRSNHPSRQMLKAAIVDLEKEAERMFWKEDEKGSEVEPKMKWFCSRVIQLLEPLCPSLRERWGTLALEWGTACSIRSTAFRSLQLFRALLPRVKTQQLALLIGRLSNTISGPDDGVKTFTSEIILTLNSVISSDSFDMSLLPQFFWCTCAALSSTVEYEFAEVIKLLQTLLTRVDFDNSAIVDQLLSHRPLDWQGSPLLQPNLLAGLRSSVTFEETLKVLQTLARYSNGQLIDDTPGRVRDLYTLSLPWCLHSMSGEKVGDDSALKQFAENIGLLAKREGLPNIHKIMTSFSKGHFRTKDDFLRQSVSSLREYYGAKYWTEIVTLLMGLVLNKERWLRIQTMQILKVLFQQRETRNPVELLGSELLMPLLRLLETDLASQALDVLEEPMTMTGAGGLAAKHVLRMSMHTRLHPIPKEADSVPTVFGIPEESGWCIVKADELQSNCRANLVGVFDTCSMPTRPSRIEFQPEDMEALAASTPLEEDLGGLVQNLHDLTTFFQDNHATKTSTPMAVPNRRLEARVAAILAKSTALDTTHDAPPTPYVDVFRVGELSSDDDSDDYSINSDSELDAFHFDSPTIYRSAPNGSRFS</sequence>
<evidence type="ECO:0000259" key="4">
    <source>
        <dbReference type="Pfam" id="PF14228"/>
    </source>
</evidence>
<feature type="compositionally biased region" description="Gly residues" evidence="1">
    <location>
        <begin position="1143"/>
        <end position="1183"/>
    </location>
</feature>
<dbReference type="Proteomes" id="UP001498398">
    <property type="component" value="Unassembled WGS sequence"/>
</dbReference>
<organism evidence="5 6">
    <name type="scientific">Marasmiellus scandens</name>
    <dbReference type="NCBI Taxonomy" id="2682957"/>
    <lineage>
        <taxon>Eukaryota</taxon>
        <taxon>Fungi</taxon>
        <taxon>Dikarya</taxon>
        <taxon>Basidiomycota</taxon>
        <taxon>Agaricomycotina</taxon>
        <taxon>Agaricomycetes</taxon>
        <taxon>Agaricomycetidae</taxon>
        <taxon>Agaricales</taxon>
        <taxon>Marasmiineae</taxon>
        <taxon>Omphalotaceae</taxon>
        <taxon>Marasmiellus</taxon>
    </lineage>
</organism>
<evidence type="ECO:0000259" key="2">
    <source>
        <dbReference type="Pfam" id="PF14222"/>
    </source>
</evidence>
<dbReference type="PANTHER" id="PTHR12295">
    <property type="entry name" value="FURRY-RELATED"/>
    <property type="match status" value="1"/>
</dbReference>
<reference evidence="5 6" key="1">
    <citation type="submission" date="2024-01" db="EMBL/GenBank/DDBJ databases">
        <title>A draft genome for the cacao thread blight pathogen Marasmiellus scandens.</title>
        <authorList>
            <person name="Baruah I.K."/>
            <person name="Leung J."/>
            <person name="Bukari Y."/>
            <person name="Amoako-Attah I."/>
            <person name="Meinhardt L.W."/>
            <person name="Bailey B.A."/>
            <person name="Cohen S.P."/>
        </authorList>
    </citation>
    <scope>NUCLEOTIDE SEQUENCE [LARGE SCALE GENOMIC DNA]</scope>
    <source>
        <strain evidence="5 6">GH-19</strain>
    </source>
</reference>
<feature type="compositionally biased region" description="Polar residues" evidence="1">
    <location>
        <begin position="33"/>
        <end position="47"/>
    </location>
</feature>
<proteinExistence type="predicted"/>
<feature type="region of interest" description="Disordered" evidence="1">
    <location>
        <begin position="1225"/>
        <end position="1247"/>
    </location>
</feature>
<feature type="domain" description="Cell morphogenesis protein N-terminal" evidence="2">
    <location>
        <begin position="265"/>
        <end position="867"/>
    </location>
</feature>
<feature type="region of interest" description="Disordered" evidence="1">
    <location>
        <begin position="108"/>
        <end position="136"/>
    </location>
</feature>
<protein>
    <submittedName>
        <fullName evidence="5">Cell morphogenesis protein PAG1</fullName>
    </submittedName>
</protein>